<dbReference type="EMBL" id="CP101751">
    <property type="protein sequence ID" value="UUC45662.1"/>
    <property type="molecule type" value="Genomic_DNA"/>
</dbReference>
<accession>A0ABY5IVW6</accession>
<keyword evidence="1" id="KW-0732">Signal</keyword>
<gene>
    <name evidence="2" type="ORF">NOX80_00265</name>
</gene>
<dbReference type="RefSeq" id="WP_256551350.1">
    <property type="nucleotide sequence ID" value="NZ_CP101751.1"/>
</dbReference>
<evidence type="ECO:0000256" key="1">
    <source>
        <dbReference type="SAM" id="SignalP"/>
    </source>
</evidence>
<proteinExistence type="predicted"/>
<name>A0ABY5IVW6_9FLAO</name>
<feature type="chain" id="PRO_5046093505" description="DUF4843 domain-containing protein" evidence="1">
    <location>
        <begin position="21"/>
        <end position="259"/>
    </location>
</feature>
<dbReference type="Proteomes" id="UP001059844">
    <property type="component" value="Chromosome"/>
</dbReference>
<protein>
    <recommendedName>
        <fullName evidence="4">DUF4843 domain-containing protein</fullName>
    </recommendedName>
</protein>
<evidence type="ECO:0000313" key="3">
    <source>
        <dbReference type="Proteomes" id="UP001059844"/>
    </source>
</evidence>
<dbReference type="PROSITE" id="PS51257">
    <property type="entry name" value="PROKAR_LIPOPROTEIN"/>
    <property type="match status" value="1"/>
</dbReference>
<reference evidence="2" key="1">
    <citation type="submission" date="2022-07" db="EMBL/GenBank/DDBJ databases">
        <title>Isolation, identification, and degradation of a PFOSA degrading strain from sewage treatment plant.</title>
        <authorList>
            <person name="Zhang L."/>
            <person name="Huo Y."/>
        </authorList>
    </citation>
    <scope>NUCLEOTIDE SEQUENCE</scope>
    <source>
        <strain evidence="2">C1</strain>
    </source>
</reference>
<feature type="signal peptide" evidence="1">
    <location>
        <begin position="1"/>
        <end position="20"/>
    </location>
</feature>
<organism evidence="2 3">
    <name type="scientific">Flavobacterium cerinum</name>
    <dbReference type="NCBI Taxonomy" id="2502784"/>
    <lineage>
        <taxon>Bacteria</taxon>
        <taxon>Pseudomonadati</taxon>
        <taxon>Bacteroidota</taxon>
        <taxon>Flavobacteriia</taxon>
        <taxon>Flavobacteriales</taxon>
        <taxon>Flavobacteriaceae</taxon>
        <taxon>Flavobacterium</taxon>
    </lineage>
</organism>
<keyword evidence="3" id="KW-1185">Reference proteome</keyword>
<evidence type="ECO:0000313" key="2">
    <source>
        <dbReference type="EMBL" id="UUC45662.1"/>
    </source>
</evidence>
<evidence type="ECO:0008006" key="4">
    <source>
        <dbReference type="Google" id="ProtNLM"/>
    </source>
</evidence>
<sequence>MKNIKLLLLFVASAVMTVSCDLGDEAPSYGDSRAIVGFAKTTQGAGIVTDGTNKRVNAVIEVIGGNLGLPAENDIAVTYDVDASSTATLGHEFDFALTERTLIIPAGTKSVVVPIDVHSGNVVVGQDKTIVLKVTAATSASAVVVGSNYSKLSIRLQGLCFSNLAGNYYIPYTSGNSPVVITKVGDGNYKSNRTPGWPTAPYEFYFTDICGQLTVTGWSNSNAISGTGTVQTNGDILIALTIDVTGYPNGQVWPIRKVN</sequence>